<evidence type="ECO:0000256" key="3">
    <source>
        <dbReference type="ARBA" id="ARBA00014615"/>
    </source>
</evidence>
<feature type="region of interest" description="Disordered" evidence="9">
    <location>
        <begin position="1"/>
        <end position="32"/>
    </location>
</feature>
<evidence type="ECO:0000256" key="1">
    <source>
        <dbReference type="ARBA" id="ARBA00004137"/>
    </source>
</evidence>
<dbReference type="Pfam" id="PF09768">
    <property type="entry name" value="Peptidase_M76"/>
    <property type="match status" value="1"/>
</dbReference>
<dbReference type="EC" id="3.4.24.-" evidence="8"/>
<sequence>MSEGGSSPTNSADASSSSATINITDGDSTISQDSQFDRWNKKLRLVTGLGLRSEEERQEWLQRRCLGWKDEIMETSPMIRYLLQHLSVLPVPDQDSSGSQQIPIPIDCDICIPLLSAGLFSPTDPDPSRPSGGQIKLCANSLPSKSRMEDVLSHELIHAYDHRRFKMDWKNLFHVACTEVRANALSGDCNWTREVDRHVFTFAKQRQACARRRAILSVAQHISEPLEPDNPLRTKATDTAEKIVDQVWSSCWNDTRPFDEIY</sequence>
<dbReference type="Proteomes" id="UP000765509">
    <property type="component" value="Unassembled WGS sequence"/>
</dbReference>
<evidence type="ECO:0000256" key="8">
    <source>
        <dbReference type="RuleBase" id="RU364057"/>
    </source>
</evidence>
<accession>A0A9Q3GC74</accession>
<dbReference type="AlphaFoldDB" id="A0A9Q3GC74"/>
<keyword evidence="5 8" id="KW-0479">Metal-binding</keyword>
<dbReference type="GO" id="GO:0046872">
    <property type="term" value="F:metal ion binding"/>
    <property type="evidence" value="ECO:0007669"/>
    <property type="project" value="UniProtKB-KW"/>
</dbReference>
<reference evidence="10" key="1">
    <citation type="submission" date="2021-03" db="EMBL/GenBank/DDBJ databases">
        <title>Draft genome sequence of rust myrtle Austropuccinia psidii MF-1, a brazilian biotype.</title>
        <authorList>
            <person name="Quecine M.C."/>
            <person name="Pachon D.M.R."/>
            <person name="Bonatelli M.L."/>
            <person name="Correr F.H."/>
            <person name="Franceschini L.M."/>
            <person name="Leite T.F."/>
            <person name="Margarido G.R.A."/>
            <person name="Almeida C.A."/>
            <person name="Ferrarezi J.A."/>
            <person name="Labate C.A."/>
        </authorList>
    </citation>
    <scope>NUCLEOTIDE SEQUENCE</scope>
    <source>
        <strain evidence="10">MF-1</strain>
    </source>
</reference>
<keyword evidence="8" id="KW-0999">Mitochondrion inner membrane</keyword>
<protein>
    <recommendedName>
        <fullName evidence="3 8">Mitochondrial inner membrane protease ATP23</fullName>
        <ecNumber evidence="8">3.4.24.-</ecNumber>
    </recommendedName>
</protein>
<evidence type="ECO:0000313" key="11">
    <source>
        <dbReference type="Proteomes" id="UP000765509"/>
    </source>
</evidence>
<dbReference type="PANTHER" id="PTHR21711:SF0">
    <property type="entry name" value="MITOCHONDRIAL INNER MEMBRANE PROTEASE ATP23 HOMOLOG"/>
    <property type="match status" value="1"/>
</dbReference>
<keyword evidence="8" id="KW-0496">Mitochondrion</keyword>
<dbReference type="EMBL" id="AVOT02000314">
    <property type="protein sequence ID" value="MBW0462263.1"/>
    <property type="molecule type" value="Genomic_DNA"/>
</dbReference>
<dbReference type="PANTHER" id="PTHR21711">
    <property type="entry name" value="MITOCHONDRIAL INNER MEMBRANE PROTEASE"/>
    <property type="match status" value="1"/>
</dbReference>
<evidence type="ECO:0000256" key="4">
    <source>
        <dbReference type="ARBA" id="ARBA00022670"/>
    </source>
</evidence>
<keyword evidence="7 8" id="KW-0482">Metalloprotease</keyword>
<dbReference type="InterPro" id="IPR019165">
    <property type="entry name" value="Peptidase_M76_ATP23"/>
</dbReference>
<evidence type="ECO:0000256" key="9">
    <source>
        <dbReference type="SAM" id="MobiDB-lite"/>
    </source>
</evidence>
<comment type="function">
    <text evidence="8">Has a dual role in the assembly of mitochondrial ATPase.</text>
</comment>
<keyword evidence="11" id="KW-1185">Reference proteome</keyword>
<name>A0A9Q3GC74_9BASI</name>
<evidence type="ECO:0000256" key="5">
    <source>
        <dbReference type="ARBA" id="ARBA00022723"/>
    </source>
</evidence>
<dbReference type="GO" id="GO:0005743">
    <property type="term" value="C:mitochondrial inner membrane"/>
    <property type="evidence" value="ECO:0007669"/>
    <property type="project" value="UniProtKB-SubCell"/>
</dbReference>
<feature type="compositionally biased region" description="Low complexity" evidence="9">
    <location>
        <begin position="1"/>
        <end position="25"/>
    </location>
</feature>
<dbReference type="GO" id="GO:0034982">
    <property type="term" value="P:mitochondrial protein processing"/>
    <property type="evidence" value="ECO:0007669"/>
    <property type="project" value="TreeGrafter"/>
</dbReference>
<comment type="subcellular location">
    <subcellularLocation>
        <location evidence="1 8">Mitochondrion inner membrane</location>
        <topology evidence="1 8">Peripheral membrane protein</topology>
        <orientation evidence="1 8">Intermembrane side</orientation>
    </subcellularLocation>
</comment>
<comment type="caution">
    <text evidence="10">The sequence shown here is derived from an EMBL/GenBank/DDBJ whole genome shotgun (WGS) entry which is preliminary data.</text>
</comment>
<organism evidence="10 11">
    <name type="scientific">Austropuccinia psidii MF-1</name>
    <dbReference type="NCBI Taxonomy" id="1389203"/>
    <lineage>
        <taxon>Eukaryota</taxon>
        <taxon>Fungi</taxon>
        <taxon>Dikarya</taxon>
        <taxon>Basidiomycota</taxon>
        <taxon>Pucciniomycotina</taxon>
        <taxon>Pucciniomycetes</taxon>
        <taxon>Pucciniales</taxon>
        <taxon>Sphaerophragmiaceae</taxon>
        <taxon>Austropuccinia</taxon>
    </lineage>
</organism>
<dbReference type="GO" id="GO:0004222">
    <property type="term" value="F:metalloendopeptidase activity"/>
    <property type="evidence" value="ECO:0007669"/>
    <property type="project" value="InterPro"/>
</dbReference>
<keyword evidence="8" id="KW-0472">Membrane</keyword>
<proteinExistence type="inferred from homology"/>
<dbReference type="GO" id="GO:0033615">
    <property type="term" value="P:mitochondrial proton-transporting ATP synthase complex assembly"/>
    <property type="evidence" value="ECO:0007669"/>
    <property type="project" value="TreeGrafter"/>
</dbReference>
<gene>
    <name evidence="10" type="ORF">O181_001978</name>
</gene>
<evidence type="ECO:0000256" key="6">
    <source>
        <dbReference type="ARBA" id="ARBA00022801"/>
    </source>
</evidence>
<dbReference type="OrthoDB" id="285308at2759"/>
<evidence type="ECO:0000313" key="10">
    <source>
        <dbReference type="EMBL" id="MBW0462263.1"/>
    </source>
</evidence>
<evidence type="ECO:0000256" key="7">
    <source>
        <dbReference type="ARBA" id="ARBA00023049"/>
    </source>
</evidence>
<evidence type="ECO:0000256" key="2">
    <source>
        <dbReference type="ARBA" id="ARBA00009915"/>
    </source>
</evidence>
<comment type="similarity">
    <text evidence="2 8">Belongs to the peptidase M76 family.</text>
</comment>
<keyword evidence="6 8" id="KW-0378">Hydrolase</keyword>
<keyword evidence="4 8" id="KW-0645">Protease</keyword>